<accession>A0A1I2C432</accession>
<dbReference type="AlphaFoldDB" id="A0A1I2C432"/>
<feature type="region of interest" description="Disordered" evidence="1">
    <location>
        <begin position="53"/>
        <end position="99"/>
    </location>
</feature>
<dbReference type="RefSeq" id="WP_143140818.1">
    <property type="nucleotide sequence ID" value="NZ_FOMX01000016.1"/>
</dbReference>
<reference evidence="3" key="1">
    <citation type="submission" date="2016-10" db="EMBL/GenBank/DDBJ databases">
        <authorList>
            <person name="Varghese N."/>
            <person name="Submissions S."/>
        </authorList>
    </citation>
    <scope>NUCLEOTIDE SEQUENCE [LARGE SCALE GENOMIC DNA]</scope>
    <source>
        <strain evidence="3">ATCC 25963</strain>
    </source>
</reference>
<gene>
    <name evidence="2" type="ORF">SAMN02745121_04932</name>
</gene>
<keyword evidence="3" id="KW-1185">Reference proteome</keyword>
<sequence length="99" mass="9822">MPEADLQVLLQQLAALAAVALAAGWLTARWLIRRRADCGGSCARCEGASACEKAAGAVPPGPGTTSSAPRGVRSPALRVMQSGPGSAAHPGNLPGPPAV</sequence>
<evidence type="ECO:0000313" key="2">
    <source>
        <dbReference type="EMBL" id="SFE62533.1"/>
    </source>
</evidence>
<proteinExistence type="predicted"/>
<dbReference type="EMBL" id="FOMX01000016">
    <property type="protein sequence ID" value="SFE62533.1"/>
    <property type="molecule type" value="Genomic_DNA"/>
</dbReference>
<dbReference type="STRING" id="54.SAMN02745121_04932"/>
<dbReference type="Proteomes" id="UP000199400">
    <property type="component" value="Unassembled WGS sequence"/>
</dbReference>
<evidence type="ECO:0000313" key="3">
    <source>
        <dbReference type="Proteomes" id="UP000199400"/>
    </source>
</evidence>
<protein>
    <submittedName>
        <fullName evidence="2">Uncharacterized protein</fullName>
    </submittedName>
</protein>
<name>A0A1I2C432_9BACT</name>
<organism evidence="2 3">
    <name type="scientific">Nannocystis exedens</name>
    <dbReference type="NCBI Taxonomy" id="54"/>
    <lineage>
        <taxon>Bacteria</taxon>
        <taxon>Pseudomonadati</taxon>
        <taxon>Myxococcota</taxon>
        <taxon>Polyangia</taxon>
        <taxon>Nannocystales</taxon>
        <taxon>Nannocystaceae</taxon>
        <taxon>Nannocystis</taxon>
    </lineage>
</organism>
<evidence type="ECO:0000256" key="1">
    <source>
        <dbReference type="SAM" id="MobiDB-lite"/>
    </source>
</evidence>